<protein>
    <recommendedName>
        <fullName evidence="3">Uncharacterized protein ycf23</fullName>
    </recommendedName>
</protein>
<evidence type="ECO:0000256" key="2">
    <source>
        <dbReference type="ARBA" id="ARBA00009664"/>
    </source>
</evidence>
<dbReference type="GO" id="GO:0009536">
    <property type="term" value="C:plastid"/>
    <property type="evidence" value="ECO:0007669"/>
    <property type="project" value="UniProtKB-SubCell"/>
</dbReference>
<evidence type="ECO:0000256" key="4">
    <source>
        <dbReference type="ARBA" id="ARBA00022640"/>
    </source>
</evidence>
<name>A0A1Z1MNR2_9FLOR</name>
<accession>A0A1Z1MNR2</accession>
<organism evidence="5">
    <name type="scientific">Thaumatella adunca</name>
    <dbReference type="NCBI Taxonomy" id="2006976"/>
    <lineage>
        <taxon>Eukaryota</taxon>
        <taxon>Rhodophyta</taxon>
        <taxon>Florideophyceae</taxon>
        <taxon>Rhodymeniophycidae</taxon>
        <taxon>Ceramiales</taxon>
        <taxon>Rhodomelaceae</taxon>
        <taxon>Thaumatella</taxon>
    </lineage>
</organism>
<dbReference type="InterPro" id="IPR007570">
    <property type="entry name" value="Uncharacterised_Ycf23"/>
</dbReference>
<dbReference type="Pfam" id="PF04481">
    <property type="entry name" value="DUF561"/>
    <property type="match status" value="1"/>
</dbReference>
<dbReference type="PANTHER" id="PTHR36895">
    <property type="match status" value="1"/>
</dbReference>
<dbReference type="AlphaFoldDB" id="A0A1Z1MNR2"/>
<reference evidence="5" key="1">
    <citation type="journal article" date="2017" name="J. Phycol.">
        <title>Analysis of chloroplast genomes and a supermatrix inform reclassification of the Rhodomelaceae (Rhodophyta).</title>
        <authorList>
            <person name="Diaz-Tapia P."/>
            <person name="Maggs C.A."/>
            <person name="West J.A."/>
            <person name="Verbruggen H."/>
        </authorList>
    </citation>
    <scope>NUCLEOTIDE SEQUENCE</scope>
    <source>
        <strain evidence="5">PD1388</strain>
    </source>
</reference>
<dbReference type="GeneID" id="33360702"/>
<dbReference type="PANTHER" id="PTHR36895:SF1">
    <property type="entry name" value="YCF23 PROTEIN"/>
    <property type="match status" value="1"/>
</dbReference>
<comment type="similarity">
    <text evidence="2">Belongs to the ycf23 family.</text>
</comment>
<dbReference type="SUPFAM" id="SSF51569">
    <property type="entry name" value="Aldolase"/>
    <property type="match status" value="1"/>
</dbReference>
<keyword evidence="4 5" id="KW-0934">Plastid</keyword>
<dbReference type="EMBL" id="MF101447">
    <property type="protein sequence ID" value="ARW67394.1"/>
    <property type="molecule type" value="Genomic_DNA"/>
</dbReference>
<evidence type="ECO:0000256" key="3">
    <source>
        <dbReference type="ARBA" id="ARBA00021523"/>
    </source>
</evidence>
<dbReference type="RefSeq" id="YP_009398208.1">
    <property type="nucleotide sequence ID" value="NC_035291.1"/>
</dbReference>
<sequence length="275" mass="30889">MNLSNIKLYNSFKSKKVIKVITGIENTNISQIIKIAKASELSHVSYLDVAANTSIVKILKSFSSLPLCISSINPIDIYNCVSVGADLVEIGNYDFFYKQGIYFNTFQLINLVKEIKSFIGIIDICVTIPYHFHLNEQIYLAQALESLGVNILQTEGIFTPNQLKRSFILEKNIWNSIDLSNFSLLSTYVISCYVNIPIITSSSLISLSTPIAKFYGASGIGIGSTIRQKKTIFDMVTYINEVYSSLIAADSIQYSKKYISNDMTIKFSFFKKVLY</sequence>
<proteinExistence type="inferred from homology"/>
<gene>
    <name evidence="5" type="primary">ycf23</name>
</gene>
<evidence type="ECO:0000313" key="5">
    <source>
        <dbReference type="EMBL" id="ARW67394.1"/>
    </source>
</evidence>
<comment type="subcellular location">
    <subcellularLocation>
        <location evidence="1">Plastid</location>
    </subcellularLocation>
</comment>
<evidence type="ECO:0000256" key="1">
    <source>
        <dbReference type="ARBA" id="ARBA00004474"/>
    </source>
</evidence>
<geneLocation type="chloroplast" evidence="5"/>
<keyword evidence="5" id="KW-0150">Chloroplast</keyword>